<protein>
    <recommendedName>
        <fullName evidence="3">PGG domain-containing protein</fullName>
    </recommendedName>
</protein>
<dbReference type="Pfam" id="PF13962">
    <property type="entry name" value="PGG"/>
    <property type="match status" value="1"/>
</dbReference>
<sequence length="616" mass="69223">MASDLSPFSALKKPYQAALNGDWEAMKSFYDKHPEHVVRPLTIDGLTPLHIAGYSSEGTELLQHLLSLLPPSEIPLAISKKSDHHNNVFHEVASTNNVASAKLLISELSQNNLPKLKMILEDRNQIGETPLFRAAALGKDKTLGTKKEINGMTGLHLLAKMPSAFRSSCDMGKVKRLLYHFQQTSSQTEDLERGGQDTSSPRQSNKHPPAISRKYYDMWRGLAKEWPAIDEIWKAKRKHESAIELTKLLVKMDTTWTDSLKVEDRPISLGKGILDALDDESNSTEGGADKGGRGDQTPDTPLLIAASEGIVEIFDEILYVNPQAIEHINKDEVTIVVAAIRHRRREIFRRLKMMKGVMEHRLFSLIDKRGYTILHHAADMKNYNGGTRAGPALQLQEELQWFERVRKIVPSHYVMHRNNAGKTADELFKEQHAGLLNKAERWIKETSQSCSAIAILVATVVFTAALTVPGGNDKTGHPIFLHSPFFLFFIIMDVISLASSLTYVVMFLSILTSPFKQENFLEALPRKLMIGFTLLFLSITTTMLSFAATIFLINHFDKKAMTITLINIAVLLPVSIFALMQFPLYVALSRKMNSLFKKIMKKALQQTSISHFFHGR</sequence>
<feature type="transmembrane region" description="Helical" evidence="2">
    <location>
        <begin position="488"/>
        <end position="511"/>
    </location>
</feature>
<evidence type="ECO:0000313" key="4">
    <source>
        <dbReference type="EMBL" id="KAE7995347.1"/>
    </source>
</evidence>
<evidence type="ECO:0000256" key="1">
    <source>
        <dbReference type="SAM" id="MobiDB-lite"/>
    </source>
</evidence>
<dbReference type="InterPro" id="IPR026961">
    <property type="entry name" value="PGG_dom"/>
</dbReference>
<feature type="domain" description="PGG" evidence="3">
    <location>
        <begin position="441"/>
        <end position="552"/>
    </location>
</feature>
<feature type="transmembrane region" description="Helical" evidence="2">
    <location>
        <begin position="565"/>
        <end position="588"/>
    </location>
</feature>
<organism evidence="4 5">
    <name type="scientific">Carpinus fangiana</name>
    <dbReference type="NCBI Taxonomy" id="176857"/>
    <lineage>
        <taxon>Eukaryota</taxon>
        <taxon>Viridiplantae</taxon>
        <taxon>Streptophyta</taxon>
        <taxon>Embryophyta</taxon>
        <taxon>Tracheophyta</taxon>
        <taxon>Spermatophyta</taxon>
        <taxon>Magnoliopsida</taxon>
        <taxon>eudicotyledons</taxon>
        <taxon>Gunneridae</taxon>
        <taxon>Pentapetalae</taxon>
        <taxon>rosids</taxon>
        <taxon>fabids</taxon>
        <taxon>Fagales</taxon>
        <taxon>Betulaceae</taxon>
        <taxon>Carpinus</taxon>
    </lineage>
</organism>
<evidence type="ECO:0000256" key="2">
    <source>
        <dbReference type="SAM" id="Phobius"/>
    </source>
</evidence>
<feature type="region of interest" description="Disordered" evidence="1">
    <location>
        <begin position="185"/>
        <end position="210"/>
    </location>
</feature>
<dbReference type="SUPFAM" id="SSF48403">
    <property type="entry name" value="Ankyrin repeat"/>
    <property type="match status" value="2"/>
</dbReference>
<dbReference type="InterPro" id="IPR036770">
    <property type="entry name" value="Ankyrin_rpt-contain_sf"/>
</dbReference>
<dbReference type="OrthoDB" id="1923662at2759"/>
<keyword evidence="2" id="KW-0472">Membrane</keyword>
<dbReference type="Proteomes" id="UP000327013">
    <property type="component" value="Chromosome 1"/>
</dbReference>
<name>A0A5N6Q7X0_9ROSI</name>
<evidence type="ECO:0000259" key="3">
    <source>
        <dbReference type="Pfam" id="PF13962"/>
    </source>
</evidence>
<reference evidence="4 5" key="1">
    <citation type="submission" date="2019-06" db="EMBL/GenBank/DDBJ databases">
        <title>A chromosomal-level reference genome of Carpinus fangiana (Coryloideae, Betulaceae).</title>
        <authorList>
            <person name="Yang X."/>
            <person name="Wang Z."/>
            <person name="Zhang L."/>
            <person name="Hao G."/>
            <person name="Liu J."/>
            <person name="Yang Y."/>
        </authorList>
    </citation>
    <scope>NUCLEOTIDE SEQUENCE [LARGE SCALE GENOMIC DNA]</scope>
    <source>
        <strain evidence="4">Cfa_2016G</strain>
        <tissue evidence="4">Leaf</tissue>
    </source>
</reference>
<feature type="transmembrane region" description="Helical" evidence="2">
    <location>
        <begin position="532"/>
        <end position="553"/>
    </location>
</feature>
<keyword evidence="5" id="KW-1185">Reference proteome</keyword>
<dbReference type="PANTHER" id="PTHR24177">
    <property type="entry name" value="CASKIN"/>
    <property type="match status" value="1"/>
</dbReference>
<evidence type="ECO:0000313" key="5">
    <source>
        <dbReference type="Proteomes" id="UP000327013"/>
    </source>
</evidence>
<feature type="transmembrane region" description="Helical" evidence="2">
    <location>
        <begin position="450"/>
        <end position="468"/>
    </location>
</feature>
<proteinExistence type="predicted"/>
<keyword evidence="2" id="KW-0812">Transmembrane</keyword>
<accession>A0A5N6Q7X0</accession>
<dbReference type="GO" id="GO:0016020">
    <property type="term" value="C:membrane"/>
    <property type="evidence" value="ECO:0007669"/>
    <property type="project" value="TreeGrafter"/>
</dbReference>
<feature type="region of interest" description="Disordered" evidence="1">
    <location>
        <begin position="278"/>
        <end position="299"/>
    </location>
</feature>
<dbReference type="AlphaFoldDB" id="A0A5N6Q7X0"/>
<dbReference type="PANTHER" id="PTHR24177:SF215">
    <property type="entry name" value="PGG DOMAIN-CONTAINING PROTEIN"/>
    <property type="match status" value="1"/>
</dbReference>
<gene>
    <name evidence="4" type="ORF">FH972_000156</name>
</gene>
<keyword evidence="2" id="KW-1133">Transmembrane helix</keyword>
<dbReference type="EMBL" id="CM017321">
    <property type="protein sequence ID" value="KAE7995347.1"/>
    <property type="molecule type" value="Genomic_DNA"/>
</dbReference>
<dbReference type="Gene3D" id="1.25.40.20">
    <property type="entry name" value="Ankyrin repeat-containing domain"/>
    <property type="match status" value="2"/>
</dbReference>